<dbReference type="InterPro" id="IPR023214">
    <property type="entry name" value="HAD_sf"/>
</dbReference>
<dbReference type="Pfam" id="PF13344">
    <property type="entry name" value="Hydrolase_6"/>
    <property type="match status" value="1"/>
</dbReference>
<dbReference type="PANTHER" id="PTHR19288:SF93">
    <property type="entry name" value="FI11325P-RELATED"/>
    <property type="match status" value="1"/>
</dbReference>
<evidence type="ECO:0000313" key="2">
    <source>
        <dbReference type="Proteomes" id="UP000270296"/>
    </source>
</evidence>
<organism evidence="3">
    <name type="scientific">Soboliphyme baturini</name>
    <dbReference type="NCBI Taxonomy" id="241478"/>
    <lineage>
        <taxon>Eukaryota</taxon>
        <taxon>Metazoa</taxon>
        <taxon>Ecdysozoa</taxon>
        <taxon>Nematoda</taxon>
        <taxon>Enoplea</taxon>
        <taxon>Dorylaimia</taxon>
        <taxon>Dioctophymatida</taxon>
        <taxon>Dioctophymatoidea</taxon>
        <taxon>Soboliphymatidae</taxon>
        <taxon>Soboliphyme</taxon>
    </lineage>
</organism>
<dbReference type="GO" id="GO:0005737">
    <property type="term" value="C:cytoplasm"/>
    <property type="evidence" value="ECO:0007669"/>
    <property type="project" value="TreeGrafter"/>
</dbReference>
<dbReference type="SUPFAM" id="SSF56784">
    <property type="entry name" value="HAD-like"/>
    <property type="match status" value="1"/>
</dbReference>
<name>A0A183IZE3_9BILA</name>
<accession>A0A183IZE3</accession>
<keyword evidence="2" id="KW-1185">Reference proteome</keyword>
<dbReference type="PANTHER" id="PTHR19288">
    <property type="entry name" value="4-NITROPHENYLPHOSPHATASE-RELATED"/>
    <property type="match status" value="1"/>
</dbReference>
<reference evidence="3" key="1">
    <citation type="submission" date="2016-06" db="UniProtKB">
        <authorList>
            <consortium name="WormBaseParasite"/>
        </authorList>
    </citation>
    <scope>IDENTIFICATION</scope>
</reference>
<dbReference type="AlphaFoldDB" id="A0A183IZE3"/>
<dbReference type="OrthoDB" id="413953at2759"/>
<evidence type="ECO:0000313" key="3">
    <source>
        <dbReference type="WBParaSite" id="SBAD_0000931601-mRNA-1"/>
    </source>
</evidence>
<sequence length="168" mass="18283">MRKRVILVTNNSTRSRNSYFDQCRALGYQILSPQNIVTVSVVVGDYLKRCLKYDGKVYLVGSAGMGEELGCFGIAHTGVGPDNIADYDLNHDSFGIVFDPEVLAFCSVSISDSNDALSSLGTGVMVAAIRTSSGREPLIMGKPHLPMFRFIKSHFGIDISRTLVIGDE</sequence>
<dbReference type="Gene3D" id="3.40.50.1000">
    <property type="entry name" value="HAD superfamily/HAD-like"/>
    <property type="match status" value="2"/>
</dbReference>
<dbReference type="GO" id="GO:0016791">
    <property type="term" value="F:phosphatase activity"/>
    <property type="evidence" value="ECO:0007669"/>
    <property type="project" value="TreeGrafter"/>
</dbReference>
<dbReference type="WBParaSite" id="SBAD_0000931601-mRNA-1">
    <property type="protein sequence ID" value="SBAD_0000931601-mRNA-1"/>
    <property type="gene ID" value="SBAD_0000931601"/>
</dbReference>
<proteinExistence type="predicted"/>
<evidence type="ECO:0000313" key="1">
    <source>
        <dbReference type="EMBL" id="VDP20496.1"/>
    </source>
</evidence>
<dbReference type="EMBL" id="UZAM01012185">
    <property type="protein sequence ID" value="VDP20496.1"/>
    <property type="molecule type" value="Genomic_DNA"/>
</dbReference>
<dbReference type="Proteomes" id="UP000270296">
    <property type="component" value="Unassembled WGS sequence"/>
</dbReference>
<dbReference type="InterPro" id="IPR006357">
    <property type="entry name" value="HAD-SF_hydro_IIA"/>
</dbReference>
<protein>
    <submittedName>
        <fullName evidence="3">Phosphatase</fullName>
    </submittedName>
</protein>
<gene>
    <name evidence="1" type="ORF">SBAD_LOCUS8991</name>
</gene>
<dbReference type="InterPro" id="IPR036412">
    <property type="entry name" value="HAD-like_sf"/>
</dbReference>
<reference evidence="1 2" key="2">
    <citation type="submission" date="2018-11" db="EMBL/GenBank/DDBJ databases">
        <authorList>
            <consortium name="Pathogen Informatics"/>
        </authorList>
    </citation>
    <scope>NUCLEOTIDE SEQUENCE [LARGE SCALE GENOMIC DNA]</scope>
</reference>